<dbReference type="Gramene" id="EFJ34244">
    <property type="protein sequence ID" value="EFJ34244"/>
    <property type="gene ID" value="SELMODRAFT_406742"/>
</dbReference>
<dbReference type="eggNOG" id="ENOG502SVFT">
    <property type="taxonomic scope" value="Eukaryota"/>
</dbReference>
<name>D8R1B4_SELML</name>
<dbReference type="HOGENOM" id="CLU_1247193_0_0_1"/>
<evidence type="ECO:0000256" key="1">
    <source>
        <dbReference type="SAM" id="MobiDB-lite"/>
    </source>
</evidence>
<dbReference type="EMBL" id="GL377570">
    <property type="protein sequence ID" value="EFJ34244.1"/>
    <property type="molecule type" value="Genomic_DNA"/>
</dbReference>
<organism evidence="3">
    <name type="scientific">Selaginella moellendorffii</name>
    <name type="common">Spikemoss</name>
    <dbReference type="NCBI Taxonomy" id="88036"/>
    <lineage>
        <taxon>Eukaryota</taxon>
        <taxon>Viridiplantae</taxon>
        <taxon>Streptophyta</taxon>
        <taxon>Embryophyta</taxon>
        <taxon>Tracheophyta</taxon>
        <taxon>Lycopodiopsida</taxon>
        <taxon>Selaginellales</taxon>
        <taxon>Selaginellaceae</taxon>
        <taxon>Selaginella</taxon>
    </lineage>
</organism>
<evidence type="ECO:0000313" key="3">
    <source>
        <dbReference type="Proteomes" id="UP000001514"/>
    </source>
</evidence>
<gene>
    <name evidence="2" type="ORF">SELMODRAFT_406742</name>
</gene>
<proteinExistence type="predicted"/>
<protein>
    <submittedName>
        <fullName evidence="2">Uncharacterized protein</fullName>
    </submittedName>
</protein>
<dbReference type="InParanoid" id="D8R1B4"/>
<accession>D8R1B4</accession>
<feature type="region of interest" description="Disordered" evidence="1">
    <location>
        <begin position="1"/>
        <end position="43"/>
    </location>
</feature>
<reference evidence="2 3" key="1">
    <citation type="journal article" date="2011" name="Science">
        <title>The Selaginella genome identifies genetic changes associated with the evolution of vascular plants.</title>
        <authorList>
            <person name="Banks J.A."/>
            <person name="Nishiyama T."/>
            <person name="Hasebe M."/>
            <person name="Bowman J.L."/>
            <person name="Gribskov M."/>
            <person name="dePamphilis C."/>
            <person name="Albert V.A."/>
            <person name="Aono N."/>
            <person name="Aoyama T."/>
            <person name="Ambrose B.A."/>
            <person name="Ashton N.W."/>
            <person name="Axtell M.J."/>
            <person name="Barker E."/>
            <person name="Barker M.S."/>
            <person name="Bennetzen J.L."/>
            <person name="Bonawitz N.D."/>
            <person name="Chapple C."/>
            <person name="Cheng C."/>
            <person name="Correa L.G."/>
            <person name="Dacre M."/>
            <person name="DeBarry J."/>
            <person name="Dreyer I."/>
            <person name="Elias M."/>
            <person name="Engstrom E.M."/>
            <person name="Estelle M."/>
            <person name="Feng L."/>
            <person name="Finet C."/>
            <person name="Floyd S.K."/>
            <person name="Frommer W.B."/>
            <person name="Fujita T."/>
            <person name="Gramzow L."/>
            <person name="Gutensohn M."/>
            <person name="Harholt J."/>
            <person name="Hattori M."/>
            <person name="Heyl A."/>
            <person name="Hirai T."/>
            <person name="Hiwatashi Y."/>
            <person name="Ishikawa M."/>
            <person name="Iwata M."/>
            <person name="Karol K.G."/>
            <person name="Koehler B."/>
            <person name="Kolukisaoglu U."/>
            <person name="Kubo M."/>
            <person name="Kurata T."/>
            <person name="Lalonde S."/>
            <person name="Li K."/>
            <person name="Li Y."/>
            <person name="Litt A."/>
            <person name="Lyons E."/>
            <person name="Manning G."/>
            <person name="Maruyama T."/>
            <person name="Michael T.P."/>
            <person name="Mikami K."/>
            <person name="Miyazaki S."/>
            <person name="Morinaga S."/>
            <person name="Murata T."/>
            <person name="Mueller-Roeber B."/>
            <person name="Nelson D.R."/>
            <person name="Obara M."/>
            <person name="Oguri Y."/>
            <person name="Olmstead R.G."/>
            <person name="Onodera N."/>
            <person name="Petersen B.L."/>
            <person name="Pils B."/>
            <person name="Prigge M."/>
            <person name="Rensing S.A."/>
            <person name="Riano-Pachon D.M."/>
            <person name="Roberts A.W."/>
            <person name="Sato Y."/>
            <person name="Scheller H.V."/>
            <person name="Schulz B."/>
            <person name="Schulz C."/>
            <person name="Shakirov E.V."/>
            <person name="Shibagaki N."/>
            <person name="Shinohara N."/>
            <person name="Shippen D.E."/>
            <person name="Soerensen I."/>
            <person name="Sotooka R."/>
            <person name="Sugimoto N."/>
            <person name="Sugita M."/>
            <person name="Sumikawa N."/>
            <person name="Tanurdzic M."/>
            <person name="Theissen G."/>
            <person name="Ulvskov P."/>
            <person name="Wakazuki S."/>
            <person name="Weng J.K."/>
            <person name="Willats W.W."/>
            <person name="Wipf D."/>
            <person name="Wolf P.G."/>
            <person name="Yang L."/>
            <person name="Zimmer A.D."/>
            <person name="Zhu Q."/>
            <person name="Mitros T."/>
            <person name="Hellsten U."/>
            <person name="Loque D."/>
            <person name="Otillar R."/>
            <person name="Salamov A."/>
            <person name="Schmutz J."/>
            <person name="Shapiro H."/>
            <person name="Lindquist E."/>
            <person name="Lucas S."/>
            <person name="Rokhsar D."/>
            <person name="Grigoriev I.V."/>
        </authorList>
    </citation>
    <scope>NUCLEOTIDE SEQUENCE [LARGE SCALE GENOMIC DNA]</scope>
</reference>
<evidence type="ECO:0000313" key="2">
    <source>
        <dbReference type="EMBL" id="EFJ34244.1"/>
    </source>
</evidence>
<sequence length="245" mass="28082">MESAYAPRPIPSKRPTRKDTPLSHGLDPFVWDPPNPELGGGTWIPPTPPPLPGCNENGVVEITEGLIGSKSRGQSPASFQNLLFASRDKESLLEEIIQLKRMLIDQAFYLKRDKVHASAVQIENKKLENDIKDMEMQGNMGTKSRMKSQFEELQNICDSQHEEITLLRRDVRISHQREIEMEKDVFVEEIAKLQKDVKKLKLVHSQLCCETKDLCCMRDKAGDMEVLNYHLENCMEPWTRQIAKL</sequence>
<dbReference type="Proteomes" id="UP000001514">
    <property type="component" value="Unassembled WGS sequence"/>
</dbReference>
<keyword evidence="3" id="KW-1185">Reference proteome</keyword>
<dbReference type="KEGG" id="smo:SELMODRAFT_406742"/>
<dbReference type="AlphaFoldDB" id="D8R1B4"/>